<feature type="region of interest" description="Disordered" evidence="1">
    <location>
        <begin position="58"/>
        <end position="82"/>
    </location>
</feature>
<protein>
    <submittedName>
        <fullName evidence="2">Uncharacterized protein</fullName>
    </submittedName>
</protein>
<dbReference type="EMBL" id="BKCJ011122914">
    <property type="protein sequence ID" value="GFC89815.1"/>
    <property type="molecule type" value="Genomic_DNA"/>
</dbReference>
<gene>
    <name evidence="2" type="ORF">Tci_861785</name>
</gene>
<feature type="compositionally biased region" description="Low complexity" evidence="1">
    <location>
        <begin position="59"/>
        <end position="72"/>
    </location>
</feature>
<name>A0A699RTZ4_TANCI</name>
<dbReference type="AlphaFoldDB" id="A0A699RTZ4"/>
<proteinExistence type="predicted"/>
<comment type="caution">
    <text evidence="2">The sequence shown here is derived from an EMBL/GenBank/DDBJ whole genome shotgun (WGS) entry which is preliminary data.</text>
</comment>
<organism evidence="2">
    <name type="scientific">Tanacetum cinerariifolium</name>
    <name type="common">Dalmatian daisy</name>
    <name type="synonym">Chrysanthemum cinerariifolium</name>
    <dbReference type="NCBI Taxonomy" id="118510"/>
    <lineage>
        <taxon>Eukaryota</taxon>
        <taxon>Viridiplantae</taxon>
        <taxon>Streptophyta</taxon>
        <taxon>Embryophyta</taxon>
        <taxon>Tracheophyta</taxon>
        <taxon>Spermatophyta</taxon>
        <taxon>Magnoliopsida</taxon>
        <taxon>eudicotyledons</taxon>
        <taxon>Gunneridae</taxon>
        <taxon>Pentapetalae</taxon>
        <taxon>asterids</taxon>
        <taxon>campanulids</taxon>
        <taxon>Asterales</taxon>
        <taxon>Asteraceae</taxon>
        <taxon>Asteroideae</taxon>
        <taxon>Anthemideae</taxon>
        <taxon>Anthemidinae</taxon>
        <taxon>Tanacetum</taxon>
    </lineage>
</organism>
<evidence type="ECO:0000256" key="1">
    <source>
        <dbReference type="SAM" id="MobiDB-lite"/>
    </source>
</evidence>
<sequence length="82" mass="8989">MMLTINNGLETKVVGEENVEKVEEKLHSKLKLSRFGNVYAGERKLTSTQSQHVHQIQRATTAATTDEATTTAIVSKESTNAS</sequence>
<evidence type="ECO:0000313" key="2">
    <source>
        <dbReference type="EMBL" id="GFC89815.1"/>
    </source>
</evidence>
<reference evidence="2" key="1">
    <citation type="journal article" date="2019" name="Sci. Rep.">
        <title>Draft genome of Tanacetum cinerariifolium, the natural source of mosquito coil.</title>
        <authorList>
            <person name="Yamashiro T."/>
            <person name="Shiraishi A."/>
            <person name="Satake H."/>
            <person name="Nakayama K."/>
        </authorList>
    </citation>
    <scope>NUCLEOTIDE SEQUENCE</scope>
</reference>
<accession>A0A699RTZ4</accession>